<protein>
    <recommendedName>
        <fullName evidence="9">Pyochelin synthase PchD</fullName>
        <ecNumber evidence="8">6.2.1.61</ecNumber>
    </recommendedName>
    <alternativeName>
        <fullName evidence="11">Nonribosomal peptide synthase PchD</fullName>
    </alternativeName>
    <alternativeName>
        <fullName evidence="10">Salicylate--[aryl-carrier protein] ligase</fullName>
    </alternativeName>
</protein>
<comment type="pathway">
    <text evidence="7">Antifungal biosynthesis.</text>
</comment>
<evidence type="ECO:0000256" key="7">
    <source>
        <dbReference type="ARBA" id="ARBA00060604"/>
    </source>
</evidence>
<sequence>MSLHTCAPDSDSVGDTPDWPAAFAERYRQAGYWQDQTFAQALDAVAARTPSAIAITDGPLHLDYRSLVDRCRRLAGGLHALGVAKGDNVVVHLPNGAAFIEVCFALFRLGARPILALPAHRQHEIGGFCGFAQASTYIGGAQLEGFDCRPMARRLAAANPQLRHVVIDGDAQEFTALSALYNSAPLGRDAGRADAVACFQLSGGTTGTPKLIPRRHAEYLYNVRASSEVCDLDARTVYLTALPMAHNFTLCCPGVIGTLLAGGRVVCTHRSDPESCFALISEQRVTVTALVPPLAMLWLDAQAQRQADLSSLRVLQVGGAKLLSSAAERVTPTLGCTLQQVLGMAEGLLCFTRLDDRPDLLLHTQGRPLSADDEVRIVDEQGQPVPEGEVGELQVRGPYTIRGYYRLPEHNAQAFTADGFYCSGDRVRRTADGYLVVEGRDKDQINRGGEKVAAEEVENLLISHPQVHDAALVAMPDAVLGESTCAFIVARDPAPSAFALKHYLRGHGLAAFKVPDRIEFVAHFPHTGVGKVSRKDLRERLRQAWLQSAAS</sequence>
<organism evidence="13 14">
    <name type="scientific">Pseudomonas helleri</name>
    <dbReference type="NCBI Taxonomy" id="1608996"/>
    <lineage>
        <taxon>Bacteria</taxon>
        <taxon>Pseudomonadati</taxon>
        <taxon>Pseudomonadota</taxon>
        <taxon>Gammaproteobacteria</taxon>
        <taxon>Pseudomonadales</taxon>
        <taxon>Pseudomonadaceae</taxon>
        <taxon>Pseudomonas</taxon>
    </lineage>
</organism>
<dbReference type="Gene3D" id="2.30.38.10">
    <property type="entry name" value="Luciferase, Domain 3"/>
    <property type="match status" value="1"/>
</dbReference>
<dbReference type="InterPro" id="IPR000253">
    <property type="entry name" value="FHA_dom"/>
</dbReference>
<dbReference type="SUPFAM" id="SSF56801">
    <property type="entry name" value="Acetyl-CoA synthetase-like"/>
    <property type="match status" value="1"/>
</dbReference>
<dbReference type="Pfam" id="PF00501">
    <property type="entry name" value="AMP-binding"/>
    <property type="match status" value="1"/>
</dbReference>
<evidence type="ECO:0000256" key="11">
    <source>
        <dbReference type="ARBA" id="ARBA00081127"/>
    </source>
</evidence>
<dbReference type="PANTHER" id="PTHR43767:SF10">
    <property type="entry name" value="SURFACTIN SYNTHASE SUBUNIT 1"/>
    <property type="match status" value="1"/>
</dbReference>
<evidence type="ECO:0000256" key="5">
    <source>
        <dbReference type="ARBA" id="ARBA00050154"/>
    </source>
</evidence>
<dbReference type="Pfam" id="PF13193">
    <property type="entry name" value="AMP-binding_C"/>
    <property type="match status" value="1"/>
</dbReference>
<keyword evidence="4" id="KW-0045">Antibiotic biosynthesis</keyword>
<keyword evidence="3" id="KW-0436">Ligase</keyword>
<dbReference type="FunFam" id="2.30.38.10:FF:000003">
    <property type="entry name" value="Vibriobactin-specific 2,3-dihydroxybenzoate-AMP ligase"/>
    <property type="match status" value="1"/>
</dbReference>
<evidence type="ECO:0000259" key="12">
    <source>
        <dbReference type="PROSITE" id="PS50006"/>
    </source>
</evidence>
<dbReference type="AlphaFoldDB" id="A0A6A7ZFK2"/>
<comment type="function">
    <text evidence="6">Involved in the biosynthesis of the siderophore pyochelin. Specifically adenylates salicylate and loads it onto the holo form of PchE via a thioester linkage to the phosphopanthetheine moiety. Is also involved in the synthesis of the antifungal antibiotic dihydroaeruginoic acid (Dha or hydroxyphenyl-thiazolinyl-carboxylate), a precursor of pyochelin.</text>
</comment>
<evidence type="ECO:0000313" key="14">
    <source>
        <dbReference type="Proteomes" id="UP000466863"/>
    </source>
</evidence>
<dbReference type="InterPro" id="IPR020845">
    <property type="entry name" value="AMP-binding_CS"/>
</dbReference>
<dbReference type="InterPro" id="IPR045851">
    <property type="entry name" value="AMP-bd_C_sf"/>
</dbReference>
<name>A0A6A7ZFK2_9PSED</name>
<comment type="pathway">
    <text evidence="1">Siderophore biosynthesis.</text>
</comment>
<evidence type="ECO:0000256" key="1">
    <source>
        <dbReference type="ARBA" id="ARBA00004924"/>
    </source>
</evidence>
<proteinExistence type="inferred from homology"/>
<dbReference type="GO" id="GO:0017000">
    <property type="term" value="P:antibiotic biosynthetic process"/>
    <property type="evidence" value="ECO:0007669"/>
    <property type="project" value="UniProtKB-KW"/>
</dbReference>
<evidence type="ECO:0000256" key="4">
    <source>
        <dbReference type="ARBA" id="ARBA00023194"/>
    </source>
</evidence>
<evidence type="ECO:0000313" key="13">
    <source>
        <dbReference type="EMBL" id="MQU45054.1"/>
    </source>
</evidence>
<dbReference type="CDD" id="cd05920">
    <property type="entry name" value="23DHB-AMP_lg"/>
    <property type="match status" value="1"/>
</dbReference>
<dbReference type="Proteomes" id="UP000466863">
    <property type="component" value="Unassembled WGS sequence"/>
</dbReference>
<comment type="catalytic activity">
    <reaction evidence="5">
        <text>salicylate + holo-[ACP] + ATP = salicyl-[ACP] + AMP + diphosphate</text>
        <dbReference type="Rhea" id="RHEA:61648"/>
        <dbReference type="Rhea" id="RHEA-COMP:9685"/>
        <dbReference type="Rhea" id="RHEA-COMP:19022"/>
        <dbReference type="ChEBI" id="CHEBI:30616"/>
        <dbReference type="ChEBI" id="CHEBI:30762"/>
        <dbReference type="ChEBI" id="CHEBI:33019"/>
        <dbReference type="ChEBI" id="CHEBI:64479"/>
        <dbReference type="ChEBI" id="CHEBI:86464"/>
        <dbReference type="ChEBI" id="CHEBI:456215"/>
        <dbReference type="EC" id="6.2.1.61"/>
    </reaction>
    <physiologicalReaction direction="left-to-right" evidence="5">
        <dbReference type="Rhea" id="RHEA:61649"/>
    </physiologicalReaction>
</comment>
<dbReference type="InterPro" id="IPR025110">
    <property type="entry name" value="AMP-bd_C"/>
</dbReference>
<comment type="similarity">
    <text evidence="2">Belongs to the ATP-dependent AMP-binding enzyme family.</text>
</comment>
<gene>
    <name evidence="13" type="ORF">GHO28_21475</name>
</gene>
<dbReference type="PROSITE" id="PS50006">
    <property type="entry name" value="FHA_DOMAIN"/>
    <property type="match status" value="1"/>
</dbReference>
<comment type="caution">
    <text evidence="13">The sequence shown here is derived from an EMBL/GenBank/DDBJ whole genome shotgun (WGS) entry which is preliminary data.</text>
</comment>
<dbReference type="Gene3D" id="3.40.50.980">
    <property type="match status" value="2"/>
</dbReference>
<dbReference type="Gene3D" id="3.30.300.30">
    <property type="match status" value="1"/>
</dbReference>
<dbReference type="RefSeq" id="WP_048388685.1">
    <property type="nucleotide sequence ID" value="NZ_JAZHWN010000053.1"/>
</dbReference>
<evidence type="ECO:0000256" key="8">
    <source>
        <dbReference type="ARBA" id="ARBA00066647"/>
    </source>
</evidence>
<dbReference type="InterPro" id="IPR050237">
    <property type="entry name" value="ATP-dep_AMP-bd_enzyme"/>
</dbReference>
<dbReference type="FunFam" id="3.30.300.30:FF:000008">
    <property type="entry name" value="2,3-dihydroxybenzoate-AMP ligase"/>
    <property type="match status" value="1"/>
</dbReference>
<evidence type="ECO:0000256" key="2">
    <source>
        <dbReference type="ARBA" id="ARBA00006432"/>
    </source>
</evidence>
<dbReference type="PROSITE" id="PS00455">
    <property type="entry name" value="AMP_BINDING"/>
    <property type="match status" value="1"/>
</dbReference>
<evidence type="ECO:0000256" key="9">
    <source>
        <dbReference type="ARBA" id="ARBA00071567"/>
    </source>
</evidence>
<dbReference type="EMBL" id="WIVV01000133">
    <property type="protein sequence ID" value="MQU45054.1"/>
    <property type="molecule type" value="Genomic_DNA"/>
</dbReference>
<evidence type="ECO:0000256" key="6">
    <source>
        <dbReference type="ARBA" id="ARBA00060045"/>
    </source>
</evidence>
<dbReference type="EC" id="6.2.1.61" evidence="8"/>
<dbReference type="GO" id="GO:0016877">
    <property type="term" value="F:ligase activity, forming carbon-sulfur bonds"/>
    <property type="evidence" value="ECO:0007669"/>
    <property type="project" value="UniProtKB-ARBA"/>
</dbReference>
<evidence type="ECO:0000256" key="3">
    <source>
        <dbReference type="ARBA" id="ARBA00022598"/>
    </source>
</evidence>
<accession>A0A6A7ZFK2</accession>
<evidence type="ECO:0000256" key="10">
    <source>
        <dbReference type="ARBA" id="ARBA00077773"/>
    </source>
</evidence>
<dbReference type="InterPro" id="IPR000873">
    <property type="entry name" value="AMP-dep_synth/lig_dom"/>
</dbReference>
<feature type="domain" description="FHA" evidence="12">
    <location>
        <begin position="184"/>
        <end position="265"/>
    </location>
</feature>
<dbReference type="PANTHER" id="PTHR43767">
    <property type="entry name" value="LONG-CHAIN-FATTY-ACID--COA LIGASE"/>
    <property type="match status" value="1"/>
</dbReference>
<reference evidence="13 14" key="1">
    <citation type="submission" date="2019-10" db="EMBL/GenBank/DDBJ databases">
        <title>Evaluation of single-gene subtyping targets for Pseudomonas.</title>
        <authorList>
            <person name="Reichler S.J."/>
            <person name="Orsi R.H."/>
            <person name="Wiedmann M."/>
            <person name="Martin N.H."/>
            <person name="Murphy S.I."/>
        </authorList>
    </citation>
    <scope>NUCLEOTIDE SEQUENCE [LARGE SCALE GENOMIC DNA]</scope>
    <source>
        <strain evidence="13 14">FSL R10-1876</strain>
    </source>
</reference>